<dbReference type="InterPro" id="IPR032549">
    <property type="entry name" value="DUF4939"/>
</dbReference>
<name>A0A8I6ALY3_RAT</name>
<dbReference type="AGR" id="RGD:150342459"/>
<organism evidence="2 3">
    <name type="scientific">Rattus norvegicus</name>
    <name type="common">Rat</name>
    <dbReference type="NCBI Taxonomy" id="10116"/>
    <lineage>
        <taxon>Eukaryota</taxon>
        <taxon>Metazoa</taxon>
        <taxon>Chordata</taxon>
        <taxon>Craniata</taxon>
        <taxon>Vertebrata</taxon>
        <taxon>Euteleostomi</taxon>
        <taxon>Mammalia</taxon>
        <taxon>Eutheria</taxon>
        <taxon>Euarchontoglires</taxon>
        <taxon>Glires</taxon>
        <taxon>Rodentia</taxon>
        <taxon>Myomorpha</taxon>
        <taxon>Muroidea</taxon>
        <taxon>Muridae</taxon>
        <taxon>Murinae</taxon>
        <taxon>Rattus</taxon>
    </lineage>
</organism>
<gene>
    <name evidence="4" type="primary">ENSRNOG00000062466</name>
    <name evidence="2 5" type="synonym">Rtl8a</name>
</gene>
<keyword evidence="3" id="KW-1185">Reference proteome</keyword>
<reference evidence="2" key="2">
    <citation type="submission" date="2025-08" db="UniProtKB">
        <authorList>
            <consortium name="Ensembl"/>
        </authorList>
    </citation>
    <scope>IDENTIFICATION</scope>
    <source>
        <strain evidence="2">Brown Norway</strain>
    </source>
</reference>
<evidence type="ECO:0000259" key="1">
    <source>
        <dbReference type="Pfam" id="PF16297"/>
    </source>
</evidence>
<protein>
    <submittedName>
        <fullName evidence="2">Retrotransposon Gag like 8A</fullName>
    </submittedName>
</protein>
<evidence type="ECO:0000313" key="4">
    <source>
        <dbReference type="RGD" id="150342459"/>
    </source>
</evidence>
<dbReference type="Ensembl" id="ENSRNOT00000102695.2">
    <property type="protein sequence ID" value="ENSRNOP00000094319.2"/>
    <property type="gene ID" value="ENSRNOG00000062466.2"/>
</dbReference>
<dbReference type="Proteomes" id="UP000002494">
    <property type="component" value="Chromosome X"/>
</dbReference>
<dbReference type="OrthoDB" id="9827795at2759"/>
<dbReference type="AGR" id="RGD:1593086"/>
<dbReference type="GeneTree" id="ENSGT00940000154665"/>
<feature type="domain" description="DUF4939" evidence="1">
    <location>
        <begin position="16"/>
        <end position="113"/>
    </location>
</feature>
<evidence type="ECO:0000313" key="2">
    <source>
        <dbReference type="Ensembl" id="ENSRNOP00000094319.2"/>
    </source>
</evidence>
<accession>A0A8I6ALY3</accession>
<reference evidence="2" key="1">
    <citation type="submission" date="2024-01" db="EMBL/GenBank/DDBJ databases">
        <title>GRCr8: a new rat reference genome assembly contstructed from accurate long reads and long range scaffolding.</title>
        <authorList>
            <person name="Doris P.A."/>
            <person name="Kalbfleisch T."/>
            <person name="Li K."/>
            <person name="Howe K."/>
            <person name="Wood J."/>
        </authorList>
    </citation>
    <scope>NUCLEOTIDE SEQUENCE [LARGE SCALE GENOMIC DNA]</scope>
    <source>
        <strain evidence="2">Brown Norway</strain>
    </source>
</reference>
<dbReference type="RGD" id="1593086">
    <property type="gene designation" value="Rtl8a"/>
</dbReference>
<reference evidence="2" key="3">
    <citation type="submission" date="2025-09" db="UniProtKB">
        <authorList>
            <consortium name="Ensembl"/>
        </authorList>
    </citation>
    <scope>IDENTIFICATION</scope>
    <source>
        <strain evidence="2">Brown Norway</strain>
    </source>
</reference>
<sequence>MEGKGKVKRPKAYMVRHNRRRRRLNPIPFPELFDGDMDKLPEFIVQTGSYMLVDHKIFDTDELKVTFLITRLKGRALQWVIPYIKIESPLLNDYIGFLNEMKRVFGWEEDEDF</sequence>
<dbReference type="RGD" id="150342459">
    <property type="gene designation" value="ENSRNOG00000062466"/>
</dbReference>
<dbReference type="AlphaFoldDB" id="A0A8I6ALY3"/>
<proteinExistence type="predicted"/>
<evidence type="ECO:0000313" key="5">
    <source>
        <dbReference type="RGD" id="1593086"/>
    </source>
</evidence>
<dbReference type="Pfam" id="PF16297">
    <property type="entry name" value="DUF4939"/>
    <property type="match status" value="1"/>
</dbReference>
<evidence type="ECO:0000313" key="3">
    <source>
        <dbReference type="Proteomes" id="UP000002494"/>
    </source>
</evidence>